<keyword evidence="2" id="KW-0507">mRNA processing</keyword>
<reference evidence="9 10" key="1">
    <citation type="journal article" date="2017" name="Gigascience">
        <title>Draft genome of the honey bee ectoparasitic mite, Tropilaelaps mercedesae, is shaped by the parasitic life history.</title>
        <authorList>
            <person name="Dong X."/>
            <person name="Armstrong S.D."/>
            <person name="Xia D."/>
            <person name="Makepeace B.L."/>
            <person name="Darby A.C."/>
            <person name="Kadowaki T."/>
        </authorList>
    </citation>
    <scope>NUCLEOTIDE SEQUENCE [LARGE SCALE GENOMIC DNA]</scope>
    <source>
        <strain evidence="9">Wuxi-XJTLU</strain>
    </source>
</reference>
<dbReference type="STRING" id="418985.A0A1V9XRC5"/>
<dbReference type="InterPro" id="IPR001279">
    <property type="entry name" value="Metallo-B-lactamas"/>
</dbReference>
<dbReference type="Gene3D" id="3.40.50.10890">
    <property type="match status" value="1"/>
</dbReference>
<evidence type="ECO:0000313" key="10">
    <source>
        <dbReference type="Proteomes" id="UP000192247"/>
    </source>
</evidence>
<dbReference type="GO" id="GO:0006398">
    <property type="term" value="P:mRNA 3'-end processing by stem-loop binding and cleavage"/>
    <property type="evidence" value="ECO:0007669"/>
    <property type="project" value="TreeGrafter"/>
</dbReference>
<keyword evidence="3" id="KW-0540">Nuclease</keyword>
<dbReference type="InParanoid" id="A0A1V9XRC5"/>
<dbReference type="SUPFAM" id="SSF56281">
    <property type="entry name" value="Metallo-hydrolase/oxidoreductase"/>
    <property type="match status" value="1"/>
</dbReference>
<dbReference type="SMART" id="SM01098">
    <property type="entry name" value="CPSF73-100_C"/>
    <property type="match status" value="1"/>
</dbReference>
<accession>A0A1V9XRC5</accession>
<dbReference type="InterPro" id="IPR011108">
    <property type="entry name" value="RMMBL"/>
</dbReference>
<dbReference type="CDD" id="cd16292">
    <property type="entry name" value="CPSF3-like_MBL-fold"/>
    <property type="match status" value="1"/>
</dbReference>
<dbReference type="Pfam" id="PF11718">
    <property type="entry name" value="CPSF73-100_C"/>
    <property type="match status" value="1"/>
</dbReference>
<evidence type="ECO:0000313" key="9">
    <source>
        <dbReference type="EMBL" id="OQR75993.1"/>
    </source>
</evidence>
<proteinExistence type="predicted"/>
<comment type="subcellular location">
    <subcellularLocation>
        <location evidence="1">Nucleus</location>
    </subcellularLocation>
</comment>
<evidence type="ECO:0000256" key="4">
    <source>
        <dbReference type="ARBA" id="ARBA00022801"/>
    </source>
</evidence>
<dbReference type="InterPro" id="IPR050698">
    <property type="entry name" value="MBL"/>
</dbReference>
<dbReference type="GO" id="GO:0005847">
    <property type="term" value="C:mRNA cleavage and polyadenylation specificity factor complex"/>
    <property type="evidence" value="ECO:0007669"/>
    <property type="project" value="TreeGrafter"/>
</dbReference>
<dbReference type="InterPro" id="IPR021718">
    <property type="entry name" value="CPSF73-100_C"/>
</dbReference>
<evidence type="ECO:0000259" key="6">
    <source>
        <dbReference type="SMART" id="SM00849"/>
    </source>
</evidence>
<feature type="domain" description="Pre-mRNA 3'-end-processing endonuclease polyadenylation factor C-term" evidence="8">
    <location>
        <begin position="473"/>
        <end position="671"/>
    </location>
</feature>
<feature type="domain" description="Metallo-beta-lactamase" evidence="6">
    <location>
        <begin position="19"/>
        <end position="231"/>
    </location>
</feature>
<dbReference type="AlphaFoldDB" id="A0A1V9XRC5"/>
<protein>
    <submittedName>
        <fullName evidence="9">Cleavage and polyadenylation specificity factor subunit 3-like</fullName>
    </submittedName>
</protein>
<sequence length="672" mass="75525">MTDEDVLTVKPLGAGQEVGRSCIIIEFKEKKIMLDIGIHPGMNGVDALPFVDQIEAEEIDLLLVSHFHLDHCGALPWFLLKTTFKGRCFMTHATKAIYRWLLADYIKVSNIGSTDCNNLYTEADLEASMDKIEVINFHEQKEVNGIRFWCYHAGHVLGAAMFFIEIAGVKVLYTGDFSRQEDRHLMSAEIPTVKPDVLIIESTYGTHIHEKRAEREHRFTSLVQDIVTRGGRCLIPVFALGRAQELLLILDEFWSLHPELQDIPIYYASSLAKKCMAVYQTYVNAMNERIRRQIAVNNPFVFKHISNLKSIDHFEDVGPCVVMASPGMMQSGLSRELFESWCGDSKNGVIIAGYCVEGTLAKQILSEPTEVTSMSGQKVPLKMTVDYISFSAHTDYQQTSEFIRALKPPNIVLVHGEQNEMSRLKAAIEREYEGEDVKIDVFNPANGHAVSLKFRGEQLAKVMGSLAVEKPVPGQKISGILIKRNFNYHLLAPADLGKYTDLVQSTVQQKTSLAYQGTFRALHFFISKVLTVKVVELGRVLNIMDRITLTLDDKMVLLEWTSSPDNDMLADAVVTCVIRAQSGQPEVPKGVSEYKVDKMRLSDLMLKMLRDMFGDESVSNVVKGERMTLTVSGKRVDICLKEMRVSCPGDKTLETIVGNSVMRMYDTLMPCK</sequence>
<dbReference type="Gene3D" id="3.60.15.10">
    <property type="entry name" value="Ribonuclease Z/Hydroxyacylglutathione hydrolase-like"/>
    <property type="match status" value="1"/>
</dbReference>
<keyword evidence="10" id="KW-1185">Reference proteome</keyword>
<dbReference type="Proteomes" id="UP000192247">
    <property type="component" value="Unassembled WGS sequence"/>
</dbReference>
<dbReference type="FunFam" id="3.40.50.10890:FF:000001">
    <property type="entry name" value="Cleavage and polyadenylation specificity factor subunit 3"/>
    <property type="match status" value="1"/>
</dbReference>
<evidence type="ECO:0000259" key="7">
    <source>
        <dbReference type="SMART" id="SM01027"/>
    </source>
</evidence>
<keyword evidence="4" id="KW-0378">Hydrolase</keyword>
<dbReference type="FunCoup" id="A0A1V9XRC5">
    <property type="interactions" value="1376"/>
</dbReference>
<evidence type="ECO:0000256" key="3">
    <source>
        <dbReference type="ARBA" id="ARBA00022722"/>
    </source>
</evidence>
<keyword evidence="5" id="KW-0539">Nucleus</keyword>
<dbReference type="GO" id="GO:0004521">
    <property type="term" value="F:RNA endonuclease activity"/>
    <property type="evidence" value="ECO:0007669"/>
    <property type="project" value="TreeGrafter"/>
</dbReference>
<dbReference type="Pfam" id="PF07521">
    <property type="entry name" value="RMMBL"/>
    <property type="match status" value="1"/>
</dbReference>
<dbReference type="PANTHER" id="PTHR11203">
    <property type="entry name" value="CLEAVAGE AND POLYADENYLATION SPECIFICITY FACTOR FAMILY MEMBER"/>
    <property type="match status" value="1"/>
</dbReference>
<evidence type="ECO:0000256" key="1">
    <source>
        <dbReference type="ARBA" id="ARBA00004123"/>
    </source>
</evidence>
<gene>
    <name evidence="9" type="ORF">BIW11_08059</name>
</gene>
<dbReference type="OrthoDB" id="10249535at2759"/>
<dbReference type="SMART" id="SM01027">
    <property type="entry name" value="Beta-Casp"/>
    <property type="match status" value="1"/>
</dbReference>
<dbReference type="SMART" id="SM00849">
    <property type="entry name" value="Lactamase_B"/>
    <property type="match status" value="1"/>
</dbReference>
<dbReference type="EMBL" id="MNPL01005480">
    <property type="protein sequence ID" value="OQR75993.1"/>
    <property type="molecule type" value="Genomic_DNA"/>
</dbReference>
<name>A0A1V9XRC5_9ACAR</name>
<dbReference type="Pfam" id="PF10996">
    <property type="entry name" value="Beta-Casp"/>
    <property type="match status" value="1"/>
</dbReference>
<evidence type="ECO:0000259" key="8">
    <source>
        <dbReference type="SMART" id="SM01098"/>
    </source>
</evidence>
<comment type="caution">
    <text evidence="9">The sequence shown here is derived from an EMBL/GenBank/DDBJ whole genome shotgun (WGS) entry which is preliminary data.</text>
</comment>
<organism evidence="9 10">
    <name type="scientific">Tropilaelaps mercedesae</name>
    <dbReference type="NCBI Taxonomy" id="418985"/>
    <lineage>
        <taxon>Eukaryota</taxon>
        <taxon>Metazoa</taxon>
        <taxon>Ecdysozoa</taxon>
        <taxon>Arthropoda</taxon>
        <taxon>Chelicerata</taxon>
        <taxon>Arachnida</taxon>
        <taxon>Acari</taxon>
        <taxon>Parasitiformes</taxon>
        <taxon>Mesostigmata</taxon>
        <taxon>Gamasina</taxon>
        <taxon>Dermanyssoidea</taxon>
        <taxon>Laelapidae</taxon>
        <taxon>Tropilaelaps</taxon>
    </lineage>
</organism>
<evidence type="ECO:0000256" key="2">
    <source>
        <dbReference type="ARBA" id="ARBA00022664"/>
    </source>
</evidence>
<dbReference type="InterPro" id="IPR036866">
    <property type="entry name" value="RibonucZ/Hydroxyglut_hydro"/>
</dbReference>
<feature type="domain" description="Beta-Casp" evidence="7">
    <location>
        <begin position="243"/>
        <end position="364"/>
    </location>
</feature>
<dbReference type="Pfam" id="PF16661">
    <property type="entry name" value="Lactamase_B_6"/>
    <property type="match status" value="1"/>
</dbReference>
<dbReference type="InterPro" id="IPR022712">
    <property type="entry name" value="Beta_Casp"/>
</dbReference>
<evidence type="ECO:0000256" key="5">
    <source>
        <dbReference type="ARBA" id="ARBA00023242"/>
    </source>
</evidence>
<dbReference type="GO" id="GO:0003723">
    <property type="term" value="F:RNA binding"/>
    <property type="evidence" value="ECO:0007669"/>
    <property type="project" value="TreeGrafter"/>
</dbReference>
<dbReference type="GO" id="GO:0004534">
    <property type="term" value="F:5'-3' RNA exonuclease activity"/>
    <property type="evidence" value="ECO:0007669"/>
    <property type="project" value="TreeGrafter"/>
</dbReference>
<dbReference type="PANTHER" id="PTHR11203:SF11">
    <property type="entry name" value="CLEAVAGE AND POLYADENYLATION SPECIFICITY FACTOR SUBUNIT 3"/>
    <property type="match status" value="1"/>
</dbReference>